<comment type="subcellular location">
    <subcellularLocation>
        <location evidence="1">Nucleus</location>
    </subcellularLocation>
</comment>
<evidence type="ECO:0000256" key="1">
    <source>
        <dbReference type="ARBA" id="ARBA00004123"/>
    </source>
</evidence>
<evidence type="ECO:0000313" key="6">
    <source>
        <dbReference type="Proteomes" id="UP000635477"/>
    </source>
</evidence>
<accession>A0A8H4XMQ5</accession>
<sequence>MQVLPADRMEGQRHATHAEHEKSPATTRGRVAIGAKIEEKRLDQVDSQSAQPTRVMTRSSAFGPGYLGLTSHATIFREARDSLSAQDYMDSEPVGGNTEEFQVGAGFRDLPLPVRQMCLFVLECLPGQRDTLMVYRGGHYPAKSWTHAAVERIVPSLRHLVEFHAECDTPLEKVADVLCRNTAQPMLDTIASPKEWMDQFCGSNLRWESLGLLWAHLEGLSDALGALEYRQLQWAPGRESTHLSLLHLGYCIELSRNFTGGNDLLVDLCRRHSTLGTMIHGDAGISSWTSHSLSMSMMTFLGIHAPGDATKPQGLEDGICAPSFCVENKRRLFAFLFYTDKSDVSFSGRPPLISRRYCSSALPLDLQDEALTADEATLTAAAKNLDSRGWNTQGRIYPATIIRARTMIAYVLDEIMEIALGNDTHVTVGYLHTIKARQIQTVSGFPTALLYDAQDLADPSLDTDILYARILVHLAHLGNMFFIERLLLRHGAVDEGNLLSTSFDLVKVTVMLWIHKDRFARMRRNFEWLLMAFAAPGGGILCQELLRPTFYGVHPLNSNLSRSSIIQQLSFLVAFLNWMGPNAPNGSLCSNCETIVQRVLDQHLNNVAANSSIEPLASIVPHPLGFQFELLNTFDWLHNGL</sequence>
<comment type="caution">
    <text evidence="5">The sequence shown here is derived from an EMBL/GenBank/DDBJ whole genome shotgun (WGS) entry which is preliminary data.</text>
</comment>
<evidence type="ECO:0000256" key="3">
    <source>
        <dbReference type="SAM" id="MobiDB-lite"/>
    </source>
</evidence>
<feature type="domain" description="Xylanolytic transcriptional activator regulatory" evidence="4">
    <location>
        <begin position="287"/>
        <end position="369"/>
    </location>
</feature>
<feature type="compositionally biased region" description="Basic and acidic residues" evidence="3">
    <location>
        <begin position="7"/>
        <end position="23"/>
    </location>
</feature>
<evidence type="ECO:0000256" key="2">
    <source>
        <dbReference type="ARBA" id="ARBA00023242"/>
    </source>
</evidence>
<dbReference type="GO" id="GO:0008270">
    <property type="term" value="F:zinc ion binding"/>
    <property type="evidence" value="ECO:0007669"/>
    <property type="project" value="InterPro"/>
</dbReference>
<reference evidence="5" key="2">
    <citation type="submission" date="2020-05" db="EMBL/GenBank/DDBJ databases">
        <authorList>
            <person name="Kim H.-S."/>
            <person name="Proctor R.H."/>
            <person name="Brown D.W."/>
        </authorList>
    </citation>
    <scope>NUCLEOTIDE SEQUENCE</scope>
    <source>
        <strain evidence="5">NRRL 22465</strain>
    </source>
</reference>
<dbReference type="InterPro" id="IPR007219">
    <property type="entry name" value="XnlR_reg_dom"/>
</dbReference>
<dbReference type="EMBL" id="JABEYC010000208">
    <property type="protein sequence ID" value="KAF4980778.1"/>
    <property type="molecule type" value="Genomic_DNA"/>
</dbReference>
<dbReference type="PANTHER" id="PTHR31001:SF40">
    <property type="entry name" value="ZN(II)2CYS6 TRANSCRIPTION FACTOR (EUROFUNG)"/>
    <property type="match status" value="1"/>
</dbReference>
<name>A0A8H4XMQ5_9HYPO</name>
<keyword evidence="2" id="KW-0539">Nucleus</keyword>
<dbReference type="PANTHER" id="PTHR31001">
    <property type="entry name" value="UNCHARACTERIZED TRANSCRIPTIONAL REGULATORY PROTEIN"/>
    <property type="match status" value="1"/>
</dbReference>
<reference evidence="5" key="1">
    <citation type="journal article" date="2020" name="BMC Genomics">
        <title>Correction to: Identification and distribution of gene clusters required for synthesis of sphingolipid metabolism inhibitors in diverse species of the filamentous fungus Fusarium.</title>
        <authorList>
            <person name="Kim H.S."/>
            <person name="Lohmar J.M."/>
            <person name="Busman M."/>
            <person name="Brown D.W."/>
            <person name="Naumann T.A."/>
            <person name="Divon H.H."/>
            <person name="Lysoe E."/>
            <person name="Uhlig S."/>
            <person name="Proctor R.H."/>
        </authorList>
    </citation>
    <scope>NUCLEOTIDE SEQUENCE</scope>
    <source>
        <strain evidence="5">NRRL 22465</strain>
    </source>
</reference>
<dbReference type="GO" id="GO:0003677">
    <property type="term" value="F:DNA binding"/>
    <property type="evidence" value="ECO:0007669"/>
    <property type="project" value="InterPro"/>
</dbReference>
<dbReference type="GO" id="GO:0005634">
    <property type="term" value="C:nucleus"/>
    <property type="evidence" value="ECO:0007669"/>
    <property type="project" value="UniProtKB-SubCell"/>
</dbReference>
<keyword evidence="6" id="KW-1185">Reference proteome</keyword>
<organism evidence="5 6">
    <name type="scientific">Fusarium zealandicum</name>
    <dbReference type="NCBI Taxonomy" id="1053134"/>
    <lineage>
        <taxon>Eukaryota</taxon>
        <taxon>Fungi</taxon>
        <taxon>Dikarya</taxon>
        <taxon>Ascomycota</taxon>
        <taxon>Pezizomycotina</taxon>
        <taxon>Sordariomycetes</taxon>
        <taxon>Hypocreomycetidae</taxon>
        <taxon>Hypocreales</taxon>
        <taxon>Nectriaceae</taxon>
        <taxon>Fusarium</taxon>
        <taxon>Fusarium staphyleae species complex</taxon>
    </lineage>
</organism>
<evidence type="ECO:0000313" key="5">
    <source>
        <dbReference type="EMBL" id="KAF4980778.1"/>
    </source>
</evidence>
<evidence type="ECO:0000259" key="4">
    <source>
        <dbReference type="SMART" id="SM00906"/>
    </source>
</evidence>
<dbReference type="OrthoDB" id="4898680at2759"/>
<gene>
    <name evidence="5" type="ORF">FZEAL_3292</name>
</gene>
<feature type="region of interest" description="Disordered" evidence="3">
    <location>
        <begin position="1"/>
        <end position="30"/>
    </location>
</feature>
<dbReference type="SMART" id="SM00906">
    <property type="entry name" value="Fungal_trans"/>
    <property type="match status" value="1"/>
</dbReference>
<dbReference type="InterPro" id="IPR050613">
    <property type="entry name" value="Sec_Metabolite_Reg"/>
</dbReference>
<proteinExistence type="predicted"/>
<dbReference type="Proteomes" id="UP000635477">
    <property type="component" value="Unassembled WGS sequence"/>
</dbReference>
<dbReference type="GO" id="GO:0006351">
    <property type="term" value="P:DNA-templated transcription"/>
    <property type="evidence" value="ECO:0007669"/>
    <property type="project" value="InterPro"/>
</dbReference>
<dbReference type="AlphaFoldDB" id="A0A8H4XMQ5"/>
<protein>
    <recommendedName>
        <fullName evidence="4">Xylanolytic transcriptional activator regulatory domain-containing protein</fullName>
    </recommendedName>
</protein>
<dbReference type="CDD" id="cd12148">
    <property type="entry name" value="fungal_TF_MHR"/>
    <property type="match status" value="1"/>
</dbReference>